<evidence type="ECO:0000313" key="2">
    <source>
        <dbReference type="Proteomes" id="UP000299102"/>
    </source>
</evidence>
<name>A0A4C1WLQ9_EUMVA</name>
<gene>
    <name evidence="1" type="ORF">EVAR_4679_1</name>
</gene>
<reference evidence="1 2" key="1">
    <citation type="journal article" date="2019" name="Commun. Biol.">
        <title>The bagworm genome reveals a unique fibroin gene that provides high tensile strength.</title>
        <authorList>
            <person name="Kono N."/>
            <person name="Nakamura H."/>
            <person name="Ohtoshi R."/>
            <person name="Tomita M."/>
            <person name="Numata K."/>
            <person name="Arakawa K."/>
        </authorList>
    </citation>
    <scope>NUCLEOTIDE SEQUENCE [LARGE SCALE GENOMIC DNA]</scope>
</reference>
<dbReference type="EMBL" id="BGZK01000602">
    <property type="protein sequence ID" value="GBP52396.1"/>
    <property type="molecule type" value="Genomic_DNA"/>
</dbReference>
<dbReference type="Proteomes" id="UP000299102">
    <property type="component" value="Unassembled WGS sequence"/>
</dbReference>
<protein>
    <recommendedName>
        <fullName evidence="3">Reverse transcriptase domain-containing protein</fullName>
    </recommendedName>
</protein>
<keyword evidence="2" id="KW-1185">Reference proteome</keyword>
<dbReference type="AlphaFoldDB" id="A0A4C1WLQ9"/>
<comment type="caution">
    <text evidence="1">The sequence shown here is derived from an EMBL/GenBank/DDBJ whole genome shotgun (WGS) entry which is preliminary data.</text>
</comment>
<evidence type="ECO:0008006" key="3">
    <source>
        <dbReference type="Google" id="ProtNLM"/>
    </source>
</evidence>
<dbReference type="PANTHER" id="PTHR19446">
    <property type="entry name" value="REVERSE TRANSCRIPTASES"/>
    <property type="match status" value="1"/>
</dbReference>
<sequence>MSKSAGRIIESIFACGDTVADDNVTATEYMIDDGNESEITMDEIMKALKRTKVGKAAVYDRVSSEMLRGGGCIMGSLLHQFFNKCWKSHRVPNDRWKAVIVPLYKGKGSRHVCINYRIISLLRKSLSKKLRMRLKTRFGTYKRDFEKGRVYGPNSERILVSDQKVFSILTDLEKAYDIVKKNYL</sequence>
<proteinExistence type="predicted"/>
<dbReference type="STRING" id="151549.A0A4C1WLQ9"/>
<dbReference type="OrthoDB" id="418748at2759"/>
<evidence type="ECO:0000313" key="1">
    <source>
        <dbReference type="EMBL" id="GBP52396.1"/>
    </source>
</evidence>
<accession>A0A4C1WLQ9</accession>
<organism evidence="1 2">
    <name type="scientific">Eumeta variegata</name>
    <name type="common">Bagworm moth</name>
    <name type="synonym">Eumeta japonica</name>
    <dbReference type="NCBI Taxonomy" id="151549"/>
    <lineage>
        <taxon>Eukaryota</taxon>
        <taxon>Metazoa</taxon>
        <taxon>Ecdysozoa</taxon>
        <taxon>Arthropoda</taxon>
        <taxon>Hexapoda</taxon>
        <taxon>Insecta</taxon>
        <taxon>Pterygota</taxon>
        <taxon>Neoptera</taxon>
        <taxon>Endopterygota</taxon>
        <taxon>Lepidoptera</taxon>
        <taxon>Glossata</taxon>
        <taxon>Ditrysia</taxon>
        <taxon>Tineoidea</taxon>
        <taxon>Psychidae</taxon>
        <taxon>Oiketicinae</taxon>
        <taxon>Eumeta</taxon>
    </lineage>
</organism>